<dbReference type="Pfam" id="PF05359">
    <property type="entry name" value="DUF748"/>
    <property type="match status" value="1"/>
</dbReference>
<dbReference type="GO" id="GO:0090313">
    <property type="term" value="P:regulation of protein targeting to membrane"/>
    <property type="evidence" value="ECO:0007669"/>
    <property type="project" value="TreeGrafter"/>
</dbReference>
<dbReference type="InterPro" id="IPR052894">
    <property type="entry name" value="AsmA-related"/>
</dbReference>
<evidence type="ECO:0000256" key="1">
    <source>
        <dbReference type="SAM" id="Phobius"/>
    </source>
</evidence>
<dbReference type="PANTHER" id="PTHR30441:SF8">
    <property type="entry name" value="DUF748 DOMAIN-CONTAINING PROTEIN"/>
    <property type="match status" value="1"/>
</dbReference>
<proteinExistence type="predicted"/>
<dbReference type="Proteomes" id="UP000507962">
    <property type="component" value="Unassembled WGS sequence"/>
</dbReference>
<keyword evidence="1" id="KW-0472">Membrane</keyword>
<accession>A0A4U8YR77</accession>
<keyword evidence="1" id="KW-0812">Transmembrane</keyword>
<protein>
    <submittedName>
        <fullName evidence="2">Uncharacterized protein</fullName>
    </submittedName>
</protein>
<feature type="transmembrane region" description="Helical" evidence="1">
    <location>
        <begin position="28"/>
        <end position="47"/>
    </location>
</feature>
<dbReference type="EMBL" id="CAADHO010000009">
    <property type="protein sequence ID" value="VFQ46370.1"/>
    <property type="molecule type" value="Genomic_DNA"/>
</dbReference>
<dbReference type="RefSeq" id="WP_180143987.1">
    <property type="nucleotide sequence ID" value="NZ_CAADHO010000009.1"/>
</dbReference>
<gene>
    <name evidence="2" type="ORF">MSL71_40340</name>
</gene>
<name>A0A4U8YR77_9BACT</name>
<dbReference type="GO" id="GO:0005886">
    <property type="term" value="C:plasma membrane"/>
    <property type="evidence" value="ECO:0007669"/>
    <property type="project" value="TreeGrafter"/>
</dbReference>
<evidence type="ECO:0000313" key="2">
    <source>
        <dbReference type="EMBL" id="VFQ46370.1"/>
    </source>
</evidence>
<keyword evidence="3" id="KW-1185">Reference proteome</keyword>
<reference evidence="2 3" key="1">
    <citation type="submission" date="2019-03" db="EMBL/GenBank/DDBJ databases">
        <authorList>
            <person name="Nijsse B."/>
        </authorList>
    </citation>
    <scope>NUCLEOTIDE SEQUENCE [LARGE SCALE GENOMIC DNA]</scope>
    <source>
        <strain evidence="2">Desulfoluna butyratoxydans MSL71</strain>
    </source>
</reference>
<dbReference type="PANTHER" id="PTHR30441">
    <property type="entry name" value="DUF748 DOMAIN-CONTAINING PROTEIN"/>
    <property type="match status" value="1"/>
</dbReference>
<dbReference type="AlphaFoldDB" id="A0A4U8YR77"/>
<evidence type="ECO:0000313" key="3">
    <source>
        <dbReference type="Proteomes" id="UP000507962"/>
    </source>
</evidence>
<keyword evidence="1" id="KW-1133">Transmembrane helix</keyword>
<dbReference type="InterPro" id="IPR008023">
    <property type="entry name" value="DUF748"/>
</dbReference>
<organism evidence="2 3">
    <name type="scientific">Desulfoluna butyratoxydans</name>
    <dbReference type="NCBI Taxonomy" id="231438"/>
    <lineage>
        <taxon>Bacteria</taxon>
        <taxon>Pseudomonadati</taxon>
        <taxon>Thermodesulfobacteriota</taxon>
        <taxon>Desulfobacteria</taxon>
        <taxon>Desulfobacterales</taxon>
        <taxon>Desulfolunaceae</taxon>
        <taxon>Desulfoluna</taxon>
    </lineage>
</organism>
<sequence length="659" mass="70051">MMTGVVYADPMGLPVMSAHNKKNYRFKWWWVALTGLTLVVIIALSILNMNINSIAHTQIHKLLNTYLAGGGSLDAIDVELAEGRVEAKGLTINSQQQFGSTPLLHLETLVLDVKLISLLVGSLTAEELVLKDLSIVVIRDDEGNVSVQNIVMPGKADAEPDTEPPVDPDGSGVSIPSIGIDTIRLENIRISLIDGLSKQQWSSELQLDLAVDDLQLRDVMQGDILCGKIMFALSGLRVDQPPGFDMEPFAGLDRLEIHSDGLDFGAPEMVIESVRVKGPSLSLIVQEDGASNWQRLGQLFGGPVEEPDIVEPPKEKPGILKRLIGMLKGRRGKADEQITEVAPSEPSAETKRPVIMFKKARLEDGALTYQNDSLPKKGIALPIKDIELNVSGLRLFDTREESPPASVSGSFALSQPEDHPTAYLGLLGAIGHVGVGFPLINAQVRVTGFKLDTLGAMVPSATRKAIGATGLDADIGLAVNTESLHLNSSILTDRNVKYNTIKITGPLNAPKVQMDKILLGVVGRLSGGIFRLGKDSIHAGADIASGGVEVTKGLGSAALNIGKSILKGARGVGAGVVTWDKEQIKSGFTDSTSGTVIVTVDSARNVGSSTVQGGASSYSSLKGGARLNAWNQGIPERHEAAMERAQNALATMPYPPVAE</sequence>